<dbReference type="GeneID" id="54574177"/>
<reference evidence="2" key="1">
    <citation type="journal article" date="2020" name="Stud. Mycol.">
        <title>101 Dothideomycetes genomes: a test case for predicting lifestyles and emergence of pathogens.</title>
        <authorList>
            <person name="Haridas S."/>
            <person name="Albert R."/>
            <person name="Binder M."/>
            <person name="Bloem J."/>
            <person name="Labutti K."/>
            <person name="Salamov A."/>
            <person name="Andreopoulos B."/>
            <person name="Baker S."/>
            <person name="Barry K."/>
            <person name="Bills G."/>
            <person name="Bluhm B."/>
            <person name="Cannon C."/>
            <person name="Castanera R."/>
            <person name="Culley D."/>
            <person name="Daum C."/>
            <person name="Ezra D."/>
            <person name="Gonzalez J."/>
            <person name="Henrissat B."/>
            <person name="Kuo A."/>
            <person name="Liang C."/>
            <person name="Lipzen A."/>
            <person name="Lutzoni F."/>
            <person name="Magnuson J."/>
            <person name="Mondo S."/>
            <person name="Nolan M."/>
            <person name="Ohm R."/>
            <person name="Pangilinan J."/>
            <person name="Park H.-J."/>
            <person name="Ramirez L."/>
            <person name="Alfaro M."/>
            <person name="Sun H."/>
            <person name="Tritt A."/>
            <person name="Yoshinaga Y."/>
            <person name="Zwiers L.-H."/>
            <person name="Turgeon B."/>
            <person name="Goodwin S."/>
            <person name="Spatafora J."/>
            <person name="Crous P."/>
            <person name="Grigoriev I."/>
        </authorList>
    </citation>
    <scope>NUCLEOTIDE SEQUENCE</scope>
    <source>
        <strain evidence="2">CBS 122368</strain>
    </source>
</reference>
<dbReference type="EMBL" id="ML987191">
    <property type="protein sequence ID" value="KAF2253785.1"/>
    <property type="molecule type" value="Genomic_DNA"/>
</dbReference>
<organism evidence="2 3">
    <name type="scientific">Trematosphaeria pertusa</name>
    <dbReference type="NCBI Taxonomy" id="390896"/>
    <lineage>
        <taxon>Eukaryota</taxon>
        <taxon>Fungi</taxon>
        <taxon>Dikarya</taxon>
        <taxon>Ascomycota</taxon>
        <taxon>Pezizomycotina</taxon>
        <taxon>Dothideomycetes</taxon>
        <taxon>Pleosporomycetidae</taxon>
        <taxon>Pleosporales</taxon>
        <taxon>Massarineae</taxon>
        <taxon>Trematosphaeriaceae</taxon>
        <taxon>Trematosphaeria</taxon>
    </lineage>
</organism>
<feature type="region of interest" description="Disordered" evidence="1">
    <location>
        <begin position="1"/>
        <end position="23"/>
    </location>
</feature>
<dbReference type="Proteomes" id="UP000800094">
    <property type="component" value="Unassembled WGS sequence"/>
</dbReference>
<protein>
    <submittedName>
        <fullName evidence="2">Uncharacterized protein</fullName>
    </submittedName>
</protein>
<evidence type="ECO:0000313" key="2">
    <source>
        <dbReference type="EMBL" id="KAF2253785.1"/>
    </source>
</evidence>
<accession>A0A6A6ITC7</accession>
<proteinExistence type="predicted"/>
<evidence type="ECO:0000256" key="1">
    <source>
        <dbReference type="SAM" id="MobiDB-lite"/>
    </source>
</evidence>
<evidence type="ECO:0000313" key="3">
    <source>
        <dbReference type="Proteomes" id="UP000800094"/>
    </source>
</evidence>
<keyword evidence="3" id="KW-1185">Reference proteome</keyword>
<feature type="compositionally biased region" description="Basic residues" evidence="1">
    <location>
        <begin position="113"/>
        <end position="122"/>
    </location>
</feature>
<name>A0A6A6ITC7_9PLEO</name>
<feature type="region of interest" description="Disordered" evidence="1">
    <location>
        <begin position="109"/>
        <end position="147"/>
    </location>
</feature>
<sequence>MGWLVGESRTPLHCGAQRPSGDYPTSTLATKATIGWALGSTTWIADPNSHLGKKPYLWTATQVNQPPSHHARRAPAFSIHIQPSQFIPLLITLRRESRSPIRIQLSQVNSTRHPLKRSRIPNRKSSLSHHPSLHCRARRPSGDYPISSHSGRKSYLWTAATQINSSSPVHYTPKRA</sequence>
<gene>
    <name evidence="2" type="ORF">BU26DRAFT_229741</name>
</gene>
<dbReference type="AlphaFoldDB" id="A0A6A6ITC7"/>
<dbReference type="RefSeq" id="XP_033688789.1">
    <property type="nucleotide sequence ID" value="XM_033820847.1"/>
</dbReference>